<gene>
    <name evidence="1" type="ORF">XTALMG727_2325</name>
</gene>
<dbReference type="InterPro" id="IPR043767">
    <property type="entry name" value="DUF5713"/>
</dbReference>
<evidence type="ECO:0000313" key="2">
    <source>
        <dbReference type="Proteomes" id="UP000046187"/>
    </source>
</evidence>
<dbReference type="Proteomes" id="UP000046187">
    <property type="component" value="Unassembled WGS sequence"/>
</dbReference>
<keyword evidence="2" id="KW-1185">Reference proteome</keyword>
<evidence type="ECO:0000313" key="1">
    <source>
        <dbReference type="EMBL" id="CTP88308.1"/>
    </source>
</evidence>
<dbReference type="AlphaFoldDB" id="A0A0K2ZRQ9"/>
<protein>
    <submittedName>
        <fullName evidence="1">Uncharacterized protein</fullName>
    </submittedName>
</protein>
<sequence>MVLLRAYPSALCRLRRTRPYARGIRHLGLAENMAKRHVTTLLKQLDGHSRTQAAVPVKALEPEGDGEPPRREHFLRRPDTRCYALAPALPAGGKGSPTMPIRNEQIAYYPFLQEMLDDDYFPSFLVGKGQKILLRLCEAIEAQAPPDLPALYRLTHAATEEFNALALEFEAHDSEIETTARDNIGVDFLYIAKTYGFDAADAEELIAPREW</sequence>
<name>A0A0K2ZRQ9_9XANT</name>
<reference evidence="2" key="1">
    <citation type="submission" date="2015-07" db="EMBL/GenBank/DDBJ databases">
        <authorList>
            <person name="Wibberg D."/>
        </authorList>
    </citation>
    <scope>NUCLEOTIDE SEQUENCE [LARGE SCALE GENOMIC DNA]</scope>
</reference>
<proteinExistence type="predicted"/>
<dbReference type="EMBL" id="CXOI01000037">
    <property type="protein sequence ID" value="CTP88308.1"/>
    <property type="molecule type" value="Genomic_DNA"/>
</dbReference>
<accession>A0A0K2ZRQ9</accession>
<organism evidence="1 2">
    <name type="scientific">Xanthomonas graminis pv. arrhenatheri LMG 727</name>
    <dbReference type="NCBI Taxonomy" id="1195923"/>
    <lineage>
        <taxon>Bacteria</taxon>
        <taxon>Pseudomonadati</taxon>
        <taxon>Pseudomonadota</taxon>
        <taxon>Gammaproteobacteria</taxon>
        <taxon>Lysobacterales</taxon>
        <taxon>Lysobacteraceae</taxon>
        <taxon>Xanthomonas</taxon>
        <taxon>Xanthomonas translucens group</taxon>
        <taxon>Xanthomonas graminis</taxon>
    </lineage>
</organism>
<dbReference type="Pfam" id="PF18977">
    <property type="entry name" value="DUF5713"/>
    <property type="match status" value="1"/>
</dbReference>